<dbReference type="NCBIfam" id="TIGR00229">
    <property type="entry name" value="sensory_box"/>
    <property type="match status" value="1"/>
</dbReference>
<feature type="transmembrane region" description="Helical" evidence="2">
    <location>
        <begin position="175"/>
        <end position="195"/>
    </location>
</feature>
<feature type="transmembrane region" description="Helical" evidence="2">
    <location>
        <begin position="40"/>
        <end position="62"/>
    </location>
</feature>
<evidence type="ECO:0000256" key="2">
    <source>
        <dbReference type="SAM" id="Phobius"/>
    </source>
</evidence>
<feature type="transmembrane region" description="Helical" evidence="2">
    <location>
        <begin position="1575"/>
        <end position="1597"/>
    </location>
</feature>
<dbReference type="Proteomes" id="UP000039865">
    <property type="component" value="Unassembled WGS sequence"/>
</dbReference>
<dbReference type="InterPro" id="IPR057352">
    <property type="entry name" value="TPR_TmcB/C"/>
</dbReference>
<gene>
    <name evidence="4" type="primary">Contig3102.g3318</name>
    <name evidence="4" type="ORF">STYLEM_4500</name>
</gene>
<feature type="region of interest" description="Disordered" evidence="1">
    <location>
        <begin position="1440"/>
        <end position="1547"/>
    </location>
</feature>
<keyword evidence="2" id="KW-0812">Transmembrane</keyword>
<dbReference type="Pfam" id="PF25474">
    <property type="entry name" value="TPR_TmcB"/>
    <property type="match status" value="1"/>
</dbReference>
<dbReference type="OrthoDB" id="542352at2759"/>
<feature type="domain" description="TmcB/TmcC TPR repeats" evidence="3">
    <location>
        <begin position="622"/>
        <end position="709"/>
    </location>
</feature>
<dbReference type="InterPro" id="IPR052994">
    <property type="entry name" value="Tiny_macrocysts_regulators"/>
</dbReference>
<keyword evidence="2" id="KW-0472">Membrane</keyword>
<dbReference type="InterPro" id="IPR035965">
    <property type="entry name" value="PAS-like_dom_sf"/>
</dbReference>
<keyword evidence="2" id="KW-1133">Transmembrane helix</keyword>
<dbReference type="OMA" id="HITWINT"/>
<dbReference type="SUPFAM" id="SSF55785">
    <property type="entry name" value="PYP-like sensor domain (PAS domain)"/>
    <property type="match status" value="1"/>
</dbReference>
<feature type="transmembrane region" description="Helical" evidence="2">
    <location>
        <begin position="227"/>
        <end position="248"/>
    </location>
</feature>
<feature type="transmembrane region" description="Helical" evidence="2">
    <location>
        <begin position="1797"/>
        <end position="1817"/>
    </location>
</feature>
<evidence type="ECO:0000313" key="5">
    <source>
        <dbReference type="Proteomes" id="UP000039865"/>
    </source>
</evidence>
<feature type="compositionally biased region" description="Basic and acidic residues" evidence="1">
    <location>
        <begin position="1538"/>
        <end position="1547"/>
    </location>
</feature>
<feature type="compositionally biased region" description="Basic residues" evidence="1">
    <location>
        <begin position="1461"/>
        <end position="1472"/>
    </location>
</feature>
<evidence type="ECO:0000256" key="1">
    <source>
        <dbReference type="SAM" id="MobiDB-lite"/>
    </source>
</evidence>
<sequence length="1856" mass="215856">MFNSYQSQESQEGKQHWSCEVHFRDKLFLLSFDLIDLNTFYNFVIYSMFLILDFVFIAYYPLNQMYQDQIIQKVDVINISGQPGTATYILATKSVDLYKKTFDGEYTDTWVPNLVKFMGIDYFLDQTKFKDFISAQQLVCHFLNVIFILFLAMIFTRELGTINLSSQRKVITKIFAFLIVTLTKTLQVPLLTFMFKIYSCDDHAQSIEDNYYYETGFCYKESHMNQVIFATVMMIFYYMLVMYFQYFLTLSYPHEKIPWACLPTKIPIIIELLKFLIVFSYQEKNLCQNALSYLNIIFAFTWLGILYKRLLNVLIFHTTVYFITICGEAVMFVLFGFSALRDFVTIDRNFILHLVLIISCVAFASTCVILRDRIRYNFLSKVDFALYDKDFEALIMMFTLHELIERSAYDDKQDFILRGFIERHIEICEYPSCSCIKFYQICNQTYRLELAQMSPFSKNYDSSTMNQNTNNQTTNHSYSQRAESDVDDLSTLKVFYGSKKSQKKQNKSKGKFLKKFLIDNINVFLDAFPNSVKLHIMAAFIYFSIFKNSFKGLYELSFTKSIKSSLQDQYECFVLSSQIIAYFQSRASQGMSNQPVQFEKSKDDKKQKKQLEFNASNFDVETEIKSVIEFEKINIKFQKMIEVASIQTREFWEEILKKNIDVRKIFDLGAKIYKSFIDIKKKYKNLMQMNNNYLEVAYLYKLFVSLILNFEIEVEDAKLEIVKIMQSKSMKKHNLKAEYKSIQLLDENGMIIISGNTNNFAKILAMNNKAERIFGYLTNELISMRLNRLMPALFAENHEAFILNFVNGNRKINKENHNFVWGKHKSGFIVPLIMDINAYVNFEFNFCFIAFLKRSVLLEFKPMRELLEYQDVFVLQTNQLGVIQDMTQNMQEYLNFPIQALLKDIHVETMFKNIFEDESEPAFMAGKRLEFDPQLVKRILEEEDIDIKDNESDGGTNYNMSEKKCTAIVWLKTFEYDYQDVKLAYKEIWFVLTDDDASFLDTKNTTEYMTAMGDDGPKVNVTYTDDREEICSIASVSSLANYDKNRKNILNKLSEIKTQTIDDSKPRQIDLLQKAIVVVFLAVIGIAMLLLIVSLDRNQGFFENMDIIKRSKESVIYFSQLRTMMSTLSFYANSVYSYKTDPVLKDLQPYLLDKIDTQIESLRISQSYMNFVEFTYSDETINYKKSITNNYLEIRSKTVIDKKSIAMMQGVQELLESADTLASYVSPNFTFDANILNYDNTNSSLYKGPPVSDVSIDVYQVLKNSHGSMSNYLFIMSEKYISDAVFEANNNSSLVLILTIVSITITFLTAFVIIPILHKIERSKEKVLMIYTELKKEQIESLNRNIKVFFMKLQQSTNSLGGSLLYQNSSKQFSGKLVTRKFTTMSGRKQDDPNSDFGFLLRRAAPIGENEQEQDLNDGGTPNNQQIGETKNVKSHFPLLFNRSEGPSNNKNNQKDNKSNNSHKQKGKKKGVIKLGNRVKNTMKKPEGGGHKGAKQSQEDESEIDKSADEEDVINHQKNNQQENHDEDDSDLSENAEEDKKAQMLMSKEEQENALFKRIFQNKIKQMTCMKQVKYYLLVMSICLFMSGYFTLSYFMVTNIFSDSQKSLSIFDIVGNRGPYLDSLISFYLQTLSRGREIYNEPYNQSQAMQNSIDYYYQMTQENENEYNTLRRSMPNIIAGASSLISGLESQQMCDYLVTDEMVKTYGNKDNQIEQCKNVSSKILQLGLTQTVNTILQNILQGTLSFRANQTLKFEKESQLFSVIYVRIQYLNHVDLDLLSLVESSIKDYFITQQTNYIIIFAIFVTIVFIAMVLLSYNGVDYLFKNLIAIKFILNFIPGQWLLDNNAADDLKYIDF</sequence>
<dbReference type="InterPro" id="IPR000014">
    <property type="entry name" value="PAS"/>
</dbReference>
<evidence type="ECO:0000259" key="3">
    <source>
        <dbReference type="Pfam" id="PF25474"/>
    </source>
</evidence>
<feature type="compositionally biased region" description="Low complexity" evidence="1">
    <location>
        <begin position="466"/>
        <end position="475"/>
    </location>
</feature>
<organism evidence="4 5">
    <name type="scientific">Stylonychia lemnae</name>
    <name type="common">Ciliate</name>
    <dbReference type="NCBI Taxonomy" id="5949"/>
    <lineage>
        <taxon>Eukaryota</taxon>
        <taxon>Sar</taxon>
        <taxon>Alveolata</taxon>
        <taxon>Ciliophora</taxon>
        <taxon>Intramacronucleata</taxon>
        <taxon>Spirotrichea</taxon>
        <taxon>Stichotrichia</taxon>
        <taxon>Sporadotrichida</taxon>
        <taxon>Oxytrichidae</taxon>
        <taxon>Stylonychinae</taxon>
        <taxon>Stylonychia</taxon>
    </lineage>
</organism>
<dbReference type="PANTHER" id="PTHR31600">
    <property type="entry name" value="TINY MACROCYSTS PROTEIN B-RELATED"/>
    <property type="match status" value="1"/>
</dbReference>
<feature type="transmembrane region" description="Helical" evidence="2">
    <location>
        <begin position="1294"/>
        <end position="1317"/>
    </location>
</feature>
<feature type="transmembrane region" description="Helical" evidence="2">
    <location>
        <begin position="138"/>
        <end position="155"/>
    </location>
</feature>
<proteinExistence type="predicted"/>
<dbReference type="EMBL" id="CCKQ01004355">
    <property type="protein sequence ID" value="CDW75510.1"/>
    <property type="molecule type" value="Genomic_DNA"/>
</dbReference>
<feature type="region of interest" description="Disordered" evidence="1">
    <location>
        <begin position="1409"/>
        <end position="1428"/>
    </location>
</feature>
<dbReference type="InParanoid" id="A0A078A040"/>
<accession>A0A078A040</accession>
<feature type="transmembrane region" description="Helical" evidence="2">
    <location>
        <begin position="319"/>
        <end position="338"/>
    </location>
</feature>
<feature type="compositionally biased region" description="Acidic residues" evidence="1">
    <location>
        <begin position="1525"/>
        <end position="1537"/>
    </location>
</feature>
<feature type="transmembrane region" description="Helical" evidence="2">
    <location>
        <begin position="290"/>
        <end position="307"/>
    </location>
</feature>
<dbReference type="Gene3D" id="3.30.450.20">
    <property type="entry name" value="PAS domain"/>
    <property type="match status" value="1"/>
</dbReference>
<dbReference type="PANTHER" id="PTHR31600:SF2">
    <property type="entry name" value="GAMETE ENRICHED GENE 10 PROTEIN-RELATED"/>
    <property type="match status" value="1"/>
</dbReference>
<name>A0A078A040_STYLE</name>
<evidence type="ECO:0000313" key="4">
    <source>
        <dbReference type="EMBL" id="CDW75510.1"/>
    </source>
</evidence>
<keyword evidence="5" id="KW-1185">Reference proteome</keyword>
<feature type="transmembrane region" description="Helical" evidence="2">
    <location>
        <begin position="1075"/>
        <end position="1095"/>
    </location>
</feature>
<feature type="region of interest" description="Disordered" evidence="1">
    <location>
        <begin position="462"/>
        <end position="484"/>
    </location>
</feature>
<feature type="compositionally biased region" description="Acidic residues" evidence="1">
    <location>
        <begin position="1499"/>
        <end position="1512"/>
    </location>
</feature>
<reference evidence="4 5" key="1">
    <citation type="submission" date="2014-06" db="EMBL/GenBank/DDBJ databases">
        <authorList>
            <person name="Swart Estienne"/>
        </authorList>
    </citation>
    <scope>NUCLEOTIDE SEQUENCE [LARGE SCALE GENOMIC DNA]</scope>
    <source>
        <strain evidence="4 5">130c</strain>
    </source>
</reference>
<protein>
    <submittedName>
        <fullName evidence="4">Pas domain s-box family protein</fullName>
    </submittedName>
</protein>
<feature type="transmembrane region" description="Helical" evidence="2">
    <location>
        <begin position="350"/>
        <end position="370"/>
    </location>
</feature>